<name>A0A5M4FIJ6_9ACTN</name>
<sequence length="208" mass="23232">MRRKPREKRPFSLKYVPVATDGGPDQVLTIENHTEVSVLPTLAFTPISVYGHELPHVVTQTVNGSHLGGPLLPAGGTLRDILRFDGPGSRQVRGVRVELAAVEEIDHPALEQDTRSVMIDLEQKATDEPADFWGIGLVNPNSFGVTVRVSLLEFEERERDFPRQVVDVVTLQEDVDLASVSNHVIWLPEDVRGQFHEVVHHLRQPTYA</sequence>
<dbReference type="OrthoDB" id="3746677at2"/>
<gene>
    <name evidence="1" type="ORF">ESP70_004440</name>
</gene>
<proteinExistence type="predicted"/>
<evidence type="ECO:0000313" key="2">
    <source>
        <dbReference type="Proteomes" id="UP000380867"/>
    </source>
</evidence>
<dbReference type="RefSeq" id="WP_149688111.1">
    <property type="nucleotide sequence ID" value="NZ_SDPQ02000001.1"/>
</dbReference>
<protein>
    <submittedName>
        <fullName evidence="1">Uncharacterized protein</fullName>
    </submittedName>
</protein>
<organism evidence="1 2">
    <name type="scientific">Aeromicrobium ginsengisoli</name>
    <dbReference type="NCBI Taxonomy" id="363867"/>
    <lineage>
        <taxon>Bacteria</taxon>
        <taxon>Bacillati</taxon>
        <taxon>Actinomycetota</taxon>
        <taxon>Actinomycetes</taxon>
        <taxon>Propionibacteriales</taxon>
        <taxon>Nocardioidaceae</taxon>
        <taxon>Aeromicrobium</taxon>
    </lineage>
</organism>
<accession>A0A5M4FIJ6</accession>
<evidence type="ECO:0000313" key="1">
    <source>
        <dbReference type="EMBL" id="KAA1400004.1"/>
    </source>
</evidence>
<dbReference type="EMBL" id="SDPQ02000001">
    <property type="protein sequence ID" value="KAA1400004.1"/>
    <property type="molecule type" value="Genomic_DNA"/>
</dbReference>
<keyword evidence="2" id="KW-1185">Reference proteome</keyword>
<dbReference type="Proteomes" id="UP000380867">
    <property type="component" value="Unassembled WGS sequence"/>
</dbReference>
<dbReference type="AlphaFoldDB" id="A0A5M4FIJ6"/>
<reference evidence="1" key="1">
    <citation type="submission" date="2019-09" db="EMBL/GenBank/DDBJ databases">
        <authorList>
            <person name="Li J."/>
        </authorList>
    </citation>
    <scope>NUCLEOTIDE SEQUENCE [LARGE SCALE GENOMIC DNA]</scope>
    <source>
        <strain evidence="1">JCM 14732</strain>
    </source>
</reference>
<comment type="caution">
    <text evidence="1">The sequence shown here is derived from an EMBL/GenBank/DDBJ whole genome shotgun (WGS) entry which is preliminary data.</text>
</comment>